<evidence type="ECO:0000256" key="2">
    <source>
        <dbReference type="PROSITE-ProRule" id="PRU00504"/>
    </source>
</evidence>
<keyword evidence="1" id="KW-0677">Repeat</keyword>
<name>A0A816WQM3_9BILA</name>
<sequence>MALGVHKAKVTRISRQILTQSRLSDQSINFGRTSVQRRKKRRSLLMKVRKIEPSTDQIQLNQQYNNHNKINSSSLTGEQTRQQPTYGEYTINCTNSIGNLNVMSGYEDKSAKTIKPREIDLSLSASYFSTSFSKSSAGLMQEDTKTRRNTRRRRAAFIMSPRCCCILAVAVFGAILLAALVAAVIMITKENNGPTGTSTTVTTTTATTTTTTTTSTTTTTTTSTTTTTTTSTATTCTSSCTNNTWNQTGVALADTSSNPVPSPRCIMLNGNDTVYVCGHQVGYVEKFAINGTNRMAATSNSADHLDYISFDKSGALYTTDHNTGTVQYYPAGSTVPTVLVGAPSSIASLTDPRATAVDSNYTLYINDRSNNKIMMLNQNGTSLTSVINSNGVISKMSTILLKSSSSNELYISDEGGAAVYLWTVGAAAPSLNLTSVGCGNLNNPKGIRLDANGNLYVADSGNSRIVMFCTNSTVGTVILTLSSSPVDLDLDLNLNLYVMLSNGQAYKYQLI</sequence>
<keyword evidence="4" id="KW-0472">Membrane</keyword>
<dbReference type="CDD" id="cd05819">
    <property type="entry name" value="NHL"/>
    <property type="match status" value="1"/>
</dbReference>
<accession>A0A816WQM3</accession>
<dbReference type="SUPFAM" id="SSF101898">
    <property type="entry name" value="NHL repeat"/>
    <property type="match status" value="1"/>
</dbReference>
<keyword evidence="4" id="KW-0812">Transmembrane</keyword>
<dbReference type="InterPro" id="IPR001258">
    <property type="entry name" value="NHL_repeat"/>
</dbReference>
<dbReference type="PROSITE" id="PS51125">
    <property type="entry name" value="NHL"/>
    <property type="match status" value="1"/>
</dbReference>
<evidence type="ECO:0000313" key="6">
    <source>
        <dbReference type="Proteomes" id="UP000663887"/>
    </source>
</evidence>
<reference evidence="5" key="1">
    <citation type="submission" date="2021-02" db="EMBL/GenBank/DDBJ databases">
        <authorList>
            <person name="Nowell W R."/>
        </authorList>
    </citation>
    <scope>NUCLEOTIDE SEQUENCE</scope>
</reference>
<organism evidence="5 6">
    <name type="scientific">Rotaria magnacalcarata</name>
    <dbReference type="NCBI Taxonomy" id="392030"/>
    <lineage>
        <taxon>Eukaryota</taxon>
        <taxon>Metazoa</taxon>
        <taxon>Spiralia</taxon>
        <taxon>Gnathifera</taxon>
        <taxon>Rotifera</taxon>
        <taxon>Eurotatoria</taxon>
        <taxon>Bdelloidea</taxon>
        <taxon>Philodinida</taxon>
        <taxon>Philodinidae</taxon>
        <taxon>Rotaria</taxon>
    </lineage>
</organism>
<feature type="transmembrane region" description="Helical" evidence="4">
    <location>
        <begin position="155"/>
        <end position="188"/>
    </location>
</feature>
<evidence type="ECO:0000256" key="3">
    <source>
        <dbReference type="SAM" id="MobiDB-lite"/>
    </source>
</evidence>
<gene>
    <name evidence="5" type="ORF">XDN619_LOCUS26060</name>
</gene>
<feature type="compositionally biased region" description="Low complexity" evidence="3">
    <location>
        <begin position="197"/>
        <end position="228"/>
    </location>
</feature>
<comment type="caution">
    <text evidence="5">The sequence shown here is derived from an EMBL/GenBank/DDBJ whole genome shotgun (WGS) entry which is preliminary data.</text>
</comment>
<evidence type="ECO:0000313" key="5">
    <source>
        <dbReference type="EMBL" id="CAF2137268.1"/>
    </source>
</evidence>
<feature type="region of interest" description="Disordered" evidence="3">
    <location>
        <begin position="193"/>
        <end position="228"/>
    </location>
</feature>
<feature type="repeat" description="NHL" evidence="2">
    <location>
        <begin position="430"/>
        <end position="471"/>
    </location>
</feature>
<dbReference type="Gene3D" id="2.40.10.500">
    <property type="match status" value="1"/>
</dbReference>
<protein>
    <submittedName>
        <fullName evidence="5">Uncharacterized protein</fullName>
    </submittedName>
</protein>
<evidence type="ECO:0000256" key="1">
    <source>
        <dbReference type="ARBA" id="ARBA00022737"/>
    </source>
</evidence>
<dbReference type="InterPro" id="IPR011042">
    <property type="entry name" value="6-blade_b-propeller_TolB-like"/>
</dbReference>
<dbReference type="PANTHER" id="PTHR24104">
    <property type="entry name" value="E3 UBIQUITIN-PROTEIN LIGASE NHLRC1-RELATED"/>
    <property type="match status" value="1"/>
</dbReference>
<dbReference type="AlphaFoldDB" id="A0A816WQM3"/>
<dbReference type="Pfam" id="PF01436">
    <property type="entry name" value="NHL"/>
    <property type="match status" value="1"/>
</dbReference>
<dbReference type="InterPro" id="IPR050952">
    <property type="entry name" value="TRIM-NHL_E3_ligases"/>
</dbReference>
<dbReference type="EMBL" id="CAJNRG010012085">
    <property type="protein sequence ID" value="CAF2137268.1"/>
    <property type="molecule type" value="Genomic_DNA"/>
</dbReference>
<dbReference type="Proteomes" id="UP000663887">
    <property type="component" value="Unassembled WGS sequence"/>
</dbReference>
<dbReference type="Gene3D" id="2.120.10.30">
    <property type="entry name" value="TolB, C-terminal domain"/>
    <property type="match status" value="1"/>
</dbReference>
<evidence type="ECO:0000256" key="4">
    <source>
        <dbReference type="SAM" id="Phobius"/>
    </source>
</evidence>
<proteinExistence type="predicted"/>
<keyword evidence="4" id="KW-1133">Transmembrane helix</keyword>